<evidence type="ECO:0000256" key="1">
    <source>
        <dbReference type="SAM" id="MobiDB-lite"/>
    </source>
</evidence>
<accession>A0AA35JV75</accession>
<dbReference type="AlphaFoldDB" id="A0AA35JV75"/>
<gene>
    <name evidence="2" type="ORF">PODLI_1B031801</name>
</gene>
<organism evidence="2 3">
    <name type="scientific">Podarcis lilfordi</name>
    <name type="common">Lilford's wall lizard</name>
    <dbReference type="NCBI Taxonomy" id="74358"/>
    <lineage>
        <taxon>Eukaryota</taxon>
        <taxon>Metazoa</taxon>
        <taxon>Chordata</taxon>
        <taxon>Craniata</taxon>
        <taxon>Vertebrata</taxon>
        <taxon>Euteleostomi</taxon>
        <taxon>Lepidosauria</taxon>
        <taxon>Squamata</taxon>
        <taxon>Bifurcata</taxon>
        <taxon>Unidentata</taxon>
        <taxon>Episquamata</taxon>
        <taxon>Laterata</taxon>
        <taxon>Lacertibaenia</taxon>
        <taxon>Lacertidae</taxon>
        <taxon>Podarcis</taxon>
    </lineage>
</organism>
<reference evidence="2" key="1">
    <citation type="submission" date="2022-12" db="EMBL/GenBank/DDBJ databases">
        <authorList>
            <person name="Alioto T."/>
            <person name="Alioto T."/>
            <person name="Gomez Garrido J."/>
        </authorList>
    </citation>
    <scope>NUCLEOTIDE SEQUENCE</scope>
</reference>
<protein>
    <submittedName>
        <fullName evidence="2">Uncharacterized protein</fullName>
    </submittedName>
</protein>
<evidence type="ECO:0000313" key="3">
    <source>
        <dbReference type="Proteomes" id="UP001178461"/>
    </source>
</evidence>
<keyword evidence="3" id="KW-1185">Reference proteome</keyword>
<sequence>MEGDAASQGLPQLAGSARRSATAGQARRAGEVKVGAPGPRGAKARERAAGGVPAEESGVPVRRKWPIGAGSRASGKS</sequence>
<proteinExistence type="predicted"/>
<name>A0AA35JV75_9SAUR</name>
<feature type="region of interest" description="Disordered" evidence="1">
    <location>
        <begin position="1"/>
        <end position="77"/>
    </location>
</feature>
<dbReference type="Proteomes" id="UP001178461">
    <property type="component" value="Chromosome 2"/>
</dbReference>
<evidence type="ECO:0000313" key="2">
    <source>
        <dbReference type="EMBL" id="CAI5766742.1"/>
    </source>
</evidence>
<dbReference type="EMBL" id="OX395127">
    <property type="protein sequence ID" value="CAI5766742.1"/>
    <property type="molecule type" value="Genomic_DNA"/>
</dbReference>